<comment type="caution">
    <text evidence="1">The sequence shown here is derived from an EMBL/GenBank/DDBJ whole genome shotgun (WGS) entry which is preliminary data.</text>
</comment>
<protein>
    <recommendedName>
        <fullName evidence="3">Secreted protein</fullName>
    </recommendedName>
</protein>
<keyword evidence="2" id="KW-1185">Reference proteome</keyword>
<organism evidence="1 2">
    <name type="scientific">Cirrhinus molitorella</name>
    <name type="common">mud carp</name>
    <dbReference type="NCBI Taxonomy" id="172907"/>
    <lineage>
        <taxon>Eukaryota</taxon>
        <taxon>Metazoa</taxon>
        <taxon>Chordata</taxon>
        <taxon>Craniata</taxon>
        <taxon>Vertebrata</taxon>
        <taxon>Euteleostomi</taxon>
        <taxon>Actinopterygii</taxon>
        <taxon>Neopterygii</taxon>
        <taxon>Teleostei</taxon>
        <taxon>Ostariophysi</taxon>
        <taxon>Cypriniformes</taxon>
        <taxon>Cyprinidae</taxon>
        <taxon>Labeoninae</taxon>
        <taxon>Labeonini</taxon>
        <taxon>Cirrhinus</taxon>
    </lineage>
</organism>
<proteinExistence type="predicted"/>
<evidence type="ECO:0000313" key="1">
    <source>
        <dbReference type="EMBL" id="KAL1267480.1"/>
    </source>
</evidence>
<reference evidence="1 2" key="1">
    <citation type="submission" date="2023-09" db="EMBL/GenBank/DDBJ databases">
        <authorList>
            <person name="Wang M."/>
        </authorList>
    </citation>
    <scope>NUCLEOTIDE SEQUENCE [LARGE SCALE GENOMIC DNA]</scope>
    <source>
        <strain evidence="1">GT-2023</strain>
        <tissue evidence="1">Liver</tissue>
    </source>
</reference>
<dbReference type="EMBL" id="JAYMGO010000009">
    <property type="protein sequence ID" value="KAL1267480.1"/>
    <property type="molecule type" value="Genomic_DNA"/>
</dbReference>
<name>A0ABR3MS62_9TELE</name>
<evidence type="ECO:0008006" key="3">
    <source>
        <dbReference type="Google" id="ProtNLM"/>
    </source>
</evidence>
<evidence type="ECO:0000313" key="2">
    <source>
        <dbReference type="Proteomes" id="UP001558613"/>
    </source>
</evidence>
<dbReference type="Proteomes" id="UP001558613">
    <property type="component" value="Unassembled WGS sequence"/>
</dbReference>
<sequence length="100" mass="11602">MHSTHRRIKIYCLSPACPAVSASVRWRTRLKRASERFFATQTIGRRWIPWEPLFCWRQQGHLLFTHHLCTICLAVSVRRPSPTAVSDAYGNFMTRSSGLQ</sequence>
<accession>A0ABR3MS62</accession>
<gene>
    <name evidence="1" type="ORF">QQF64_032843</name>
</gene>